<dbReference type="GeneID" id="302996741"/>
<name>A0A4Y8UTF0_9BACT</name>
<evidence type="ECO:0000313" key="1">
    <source>
        <dbReference type="EMBL" id="TFH70929.1"/>
    </source>
</evidence>
<sequence length="179" mass="19198">MDEMNLGLDDSLMSPTEGFEGCSADDTLGTLGAAHSPFSSGFDAEHPMPTYEELRNAGFSDYLAHNIAEGLSHSYSDKELFHVLYESDDPVAAYNEMMEDKAQVALDKADALIADIENSGLLGSSAGEPIGDDVARYNETSSLNDTTQNEQELGLADCWPLCKALTGSVTNNADYGFHA</sequence>
<dbReference type="AlphaFoldDB" id="A0A4Y8UTF0"/>
<evidence type="ECO:0000313" key="2">
    <source>
        <dbReference type="Proteomes" id="UP000297872"/>
    </source>
</evidence>
<accession>A0A4Y8UTF0</accession>
<dbReference type="RefSeq" id="WP_134844561.1">
    <property type="nucleotide sequence ID" value="NZ_DAWDDY010000052.1"/>
</dbReference>
<keyword evidence="2" id="KW-1185">Reference proteome</keyword>
<comment type="caution">
    <text evidence="1">The sequence shown here is derived from an EMBL/GenBank/DDBJ whole genome shotgun (WGS) entry which is preliminary data.</text>
</comment>
<gene>
    <name evidence="1" type="ORF">EXN75_15880</name>
</gene>
<proteinExistence type="predicted"/>
<dbReference type="Proteomes" id="UP000297872">
    <property type="component" value="Unassembled WGS sequence"/>
</dbReference>
<reference evidence="1 2" key="1">
    <citation type="submission" date="2019-02" db="EMBL/GenBank/DDBJ databases">
        <title>Draft Genome Sequence of the Prevotella sp. BCRC 81118, Isolated from Human Feces.</title>
        <authorList>
            <person name="Huang C.-H."/>
        </authorList>
    </citation>
    <scope>NUCLEOTIDE SEQUENCE [LARGE SCALE GENOMIC DNA]</scope>
    <source>
        <strain evidence="1 2">BCRC 81118</strain>
    </source>
</reference>
<protein>
    <submittedName>
        <fullName evidence="1">Uncharacterized protein</fullName>
    </submittedName>
</protein>
<organism evidence="1 2">
    <name type="scientific">Segatella hominis</name>
    <dbReference type="NCBI Taxonomy" id="2518605"/>
    <lineage>
        <taxon>Bacteria</taxon>
        <taxon>Pseudomonadati</taxon>
        <taxon>Bacteroidota</taxon>
        <taxon>Bacteroidia</taxon>
        <taxon>Bacteroidales</taxon>
        <taxon>Prevotellaceae</taxon>
        <taxon>Segatella</taxon>
    </lineage>
</organism>
<dbReference type="EMBL" id="SGVY01000070">
    <property type="protein sequence ID" value="TFH70929.1"/>
    <property type="molecule type" value="Genomic_DNA"/>
</dbReference>